<protein>
    <submittedName>
        <fullName evidence="2">Metallopeptidase family protein</fullName>
    </submittedName>
</protein>
<dbReference type="SUPFAM" id="SSF55486">
    <property type="entry name" value="Metalloproteases ('zincins'), catalytic domain"/>
    <property type="match status" value="1"/>
</dbReference>
<dbReference type="InterPro" id="IPR038555">
    <property type="entry name" value="Zincin_1_sf"/>
</dbReference>
<dbReference type="RefSeq" id="WP_332086855.1">
    <property type="nucleotide sequence ID" value="NZ_JARBCY010000019.1"/>
</dbReference>
<reference evidence="2 3" key="1">
    <citation type="submission" date="2022-11" db="EMBL/GenBank/DDBJ databases">
        <title>The First Case of Preauricular Fistular Abscess Caused by Peptoniphilus grossensis.</title>
        <authorList>
            <person name="Byun J.-H."/>
        </authorList>
    </citation>
    <scope>NUCLEOTIDE SEQUENCE [LARGE SCALE GENOMIC DNA]</scope>
    <source>
        <strain evidence="2 3">GYB008</strain>
    </source>
</reference>
<evidence type="ECO:0000313" key="3">
    <source>
        <dbReference type="Proteomes" id="UP001328425"/>
    </source>
</evidence>
<name>A0ABU7XAV0_9FIRM</name>
<keyword evidence="3" id="KW-1185">Reference proteome</keyword>
<organism evidence="2 3">
    <name type="scientific">Peptoniphilus grossensis</name>
    <dbReference type="NCBI Taxonomy" id="1465756"/>
    <lineage>
        <taxon>Bacteria</taxon>
        <taxon>Bacillati</taxon>
        <taxon>Bacillota</taxon>
        <taxon>Tissierellia</taxon>
        <taxon>Tissierellales</taxon>
        <taxon>Peptoniphilaceae</taxon>
        <taxon>Peptoniphilus</taxon>
    </lineage>
</organism>
<dbReference type="EMBL" id="JARBCY010000019">
    <property type="protein sequence ID" value="MEF3317598.1"/>
    <property type="molecule type" value="Genomic_DNA"/>
</dbReference>
<evidence type="ECO:0000256" key="1">
    <source>
        <dbReference type="SAM" id="MobiDB-lite"/>
    </source>
</evidence>
<dbReference type="Proteomes" id="UP001328425">
    <property type="component" value="Unassembled WGS sequence"/>
</dbReference>
<proteinExistence type="predicted"/>
<dbReference type="CDD" id="cd12953">
    <property type="entry name" value="MMP_TTHA0227"/>
    <property type="match status" value="1"/>
</dbReference>
<accession>A0ABU7XAV0</accession>
<evidence type="ECO:0000313" key="2">
    <source>
        <dbReference type="EMBL" id="MEF3317598.1"/>
    </source>
</evidence>
<gene>
    <name evidence="2" type="ORF">PV361_02645</name>
</gene>
<dbReference type="InterPro" id="IPR010428">
    <property type="entry name" value="Zincin_1"/>
</dbReference>
<dbReference type="Gene3D" id="3.30.2010.20">
    <property type="match status" value="1"/>
</dbReference>
<feature type="region of interest" description="Disordered" evidence="1">
    <location>
        <begin position="36"/>
        <end position="98"/>
    </location>
</feature>
<sequence length="228" mass="27587">MLNEEGKRIFFSDQENNIDLPLEIIEDIYVKREEKIDFKPSDDEDSREEENFTHKDLKESQEESPEEVQKEAQEDNKDDNQEDNKDNNQEDEDLFDENKYDPYYLERIDEVQEILEEICESIPSYAYEHLNGGIILTEEAKYHEEAYAEDLVIMGEYQRSMLGNMIKIYYGSFMDMYRFSSRETLREKLEEVLLHEFTHHLEFLANEWGLVIEDKKFLEEYRKRKQNE</sequence>
<dbReference type="Pfam" id="PF06262">
    <property type="entry name" value="Zincin_1"/>
    <property type="match status" value="1"/>
</dbReference>
<feature type="compositionally biased region" description="Basic and acidic residues" evidence="1">
    <location>
        <begin position="49"/>
        <end position="88"/>
    </location>
</feature>
<comment type="caution">
    <text evidence="2">The sequence shown here is derived from an EMBL/GenBank/DDBJ whole genome shotgun (WGS) entry which is preliminary data.</text>
</comment>